<evidence type="ECO:0000256" key="1">
    <source>
        <dbReference type="SAM" id="MobiDB-lite"/>
    </source>
</evidence>
<name>A0A382NT00_9ZZZZ</name>
<reference evidence="2" key="1">
    <citation type="submission" date="2018-05" db="EMBL/GenBank/DDBJ databases">
        <authorList>
            <person name="Lanie J.A."/>
            <person name="Ng W.-L."/>
            <person name="Kazmierczak K.M."/>
            <person name="Andrzejewski T.M."/>
            <person name="Davidsen T.M."/>
            <person name="Wayne K.J."/>
            <person name="Tettelin H."/>
            <person name="Glass J.I."/>
            <person name="Rusch D."/>
            <person name="Podicherti R."/>
            <person name="Tsui H.-C.T."/>
            <person name="Winkler M.E."/>
        </authorList>
    </citation>
    <scope>NUCLEOTIDE SEQUENCE</scope>
</reference>
<dbReference type="AlphaFoldDB" id="A0A382NT00"/>
<feature type="region of interest" description="Disordered" evidence="1">
    <location>
        <begin position="44"/>
        <end position="76"/>
    </location>
</feature>
<evidence type="ECO:0000313" key="2">
    <source>
        <dbReference type="EMBL" id="SVC63770.1"/>
    </source>
</evidence>
<dbReference type="EMBL" id="UINC01102274">
    <property type="protein sequence ID" value="SVC63770.1"/>
    <property type="molecule type" value="Genomic_DNA"/>
</dbReference>
<accession>A0A382NT00</accession>
<organism evidence="2">
    <name type="scientific">marine metagenome</name>
    <dbReference type="NCBI Taxonomy" id="408172"/>
    <lineage>
        <taxon>unclassified sequences</taxon>
        <taxon>metagenomes</taxon>
        <taxon>ecological metagenomes</taxon>
    </lineage>
</organism>
<protein>
    <submittedName>
        <fullName evidence="2">Uncharacterized protein</fullName>
    </submittedName>
</protein>
<feature type="compositionally biased region" description="Acidic residues" evidence="1">
    <location>
        <begin position="49"/>
        <end position="62"/>
    </location>
</feature>
<gene>
    <name evidence="2" type="ORF">METZ01_LOCUS316624</name>
</gene>
<sequence>MAEKRRFRIEGGRYGGEAVLGEVNPNFVRYYANQEENEIVEAVLNTDDWTNDDDDRPLDELVDPNTPPTPHKEPGDDYYMWENDEYEHINNAYADGGFFVYEVPTDGSDDWDYEKEVYEGDGQYVYSREGAYLSPDEPTKDESPEDYIPTLLFHSSEKGSFSCWFLETDGEDFDQYKLGLGQVETDVGEFIDRVYYDKVELEDNYDQAEGTGKGYYAVVGWLNKKWHDSYAKYNKIEEDDWLEYEENVAYEKENNGD</sequence>
<proteinExistence type="predicted"/>